<comment type="caution">
    <text evidence="2">The sequence shown here is derived from an EMBL/GenBank/DDBJ whole genome shotgun (WGS) entry which is preliminary data.</text>
</comment>
<protein>
    <submittedName>
        <fullName evidence="2">Uncharacterized protein</fullName>
    </submittedName>
</protein>
<accession>A0AAV4CMS5</accession>
<evidence type="ECO:0000256" key="1">
    <source>
        <dbReference type="SAM" id="MobiDB-lite"/>
    </source>
</evidence>
<proteinExistence type="predicted"/>
<organism evidence="2 3">
    <name type="scientific">Plakobranchus ocellatus</name>
    <dbReference type="NCBI Taxonomy" id="259542"/>
    <lineage>
        <taxon>Eukaryota</taxon>
        <taxon>Metazoa</taxon>
        <taxon>Spiralia</taxon>
        <taxon>Lophotrochozoa</taxon>
        <taxon>Mollusca</taxon>
        <taxon>Gastropoda</taxon>
        <taxon>Heterobranchia</taxon>
        <taxon>Euthyneura</taxon>
        <taxon>Panpulmonata</taxon>
        <taxon>Sacoglossa</taxon>
        <taxon>Placobranchoidea</taxon>
        <taxon>Plakobranchidae</taxon>
        <taxon>Plakobranchus</taxon>
    </lineage>
</organism>
<name>A0AAV4CMS5_9GAST</name>
<dbReference type="EMBL" id="BLXT01006766">
    <property type="protein sequence ID" value="GFO33303.1"/>
    <property type="molecule type" value="Genomic_DNA"/>
</dbReference>
<gene>
    <name evidence="2" type="ORF">PoB_005980800</name>
</gene>
<dbReference type="AlphaFoldDB" id="A0AAV4CMS5"/>
<keyword evidence="3" id="KW-1185">Reference proteome</keyword>
<sequence length="103" mass="11049">MSTATTMTHRNSNASDTTITKIIISTSFTSTNSLNSNIRLAQISAISTPPSTENQQQQQIGGGRSWNSSNTFSISKLSASPFYITTAVIRGGRKLSKKLTHGN</sequence>
<evidence type="ECO:0000313" key="3">
    <source>
        <dbReference type="Proteomes" id="UP000735302"/>
    </source>
</evidence>
<feature type="region of interest" description="Disordered" evidence="1">
    <location>
        <begin position="47"/>
        <end position="67"/>
    </location>
</feature>
<dbReference type="Proteomes" id="UP000735302">
    <property type="component" value="Unassembled WGS sequence"/>
</dbReference>
<evidence type="ECO:0000313" key="2">
    <source>
        <dbReference type="EMBL" id="GFO33303.1"/>
    </source>
</evidence>
<reference evidence="2 3" key="1">
    <citation type="journal article" date="2021" name="Elife">
        <title>Chloroplast acquisition without the gene transfer in kleptoplastic sea slugs, Plakobranchus ocellatus.</title>
        <authorList>
            <person name="Maeda T."/>
            <person name="Takahashi S."/>
            <person name="Yoshida T."/>
            <person name="Shimamura S."/>
            <person name="Takaki Y."/>
            <person name="Nagai Y."/>
            <person name="Toyoda A."/>
            <person name="Suzuki Y."/>
            <person name="Arimoto A."/>
            <person name="Ishii H."/>
            <person name="Satoh N."/>
            <person name="Nishiyama T."/>
            <person name="Hasebe M."/>
            <person name="Maruyama T."/>
            <person name="Minagawa J."/>
            <person name="Obokata J."/>
            <person name="Shigenobu S."/>
        </authorList>
    </citation>
    <scope>NUCLEOTIDE SEQUENCE [LARGE SCALE GENOMIC DNA]</scope>
</reference>